<dbReference type="Pfam" id="PF00128">
    <property type="entry name" value="Alpha-amylase"/>
    <property type="match status" value="1"/>
</dbReference>
<evidence type="ECO:0000256" key="10">
    <source>
        <dbReference type="RuleBase" id="RU361207"/>
    </source>
</evidence>
<sequence length="1708" mass="189159">MPEGAREGESEAIARLCAHFGIALDYHDIWGAHRPVPRETLLALLAEFGVGLHDGVQADEVLEAARRAQWSRGLPPVQVILASRADWSLIVRVPASMARLRWQLCKEDGTQLQGETDAAALPETAGIELDGERWCERRLPFVQALPMGYHQLRIDGLEGETLLVSAPERCWRPAALREGGRVWGPALQLYSLRSHRNWGIGDFSDLTQLIKQMAPRGADVIGLNPLHALFPHNPAHASPYSPSSRRWLNVLYIDVEAVPDFDACEPARRLVASLEFQNRLAALRELPLVDHAGVSRAKFEVLELLFAHFRAKHLSEHGGGARDDTGSAFLAFVAAGGESLRRHALFEALQAHFHEADAAVWGWPLWPEDHRDPNSPAVDAFARQHAGRVQFHQYLQWLATGQLARANAHCKALGLGIGLYLDLAVSSDRGGSDVWSEGPLFAAEASVGAPPDEFNPGGQGWGLPPLRPDRLRAGRYRFFIDTLRASMRHAGALRIDHVMGLMRLFWIPAGRSAREGGYVYYPLEEMLAIVALESQRHRCLVIGEDLGTVAPEVREALARFDVLSYRLLFFEREGDGAFKPAAAYPAQALAAVSTHDLPTLAGWWTGEDLRLRLQLGLISDEAQLEQQLLDRARHRVQLLLAVRHAGLMSAEDIAQATAEPQPSPRTVEAVHAFLAEAPSLLMMVQLEDVLGVVEQANMPGTTSEQPNWQRKLPADLQALAASDAMESLARTLARLRPRASLASAQHASMQARIPRATYRLQFHKGFGFDDAIRVLPYLARLGISHVYCSPIQRARAGSMHGYDVVAHDQVNPELGGREGFERFVAALRTHGMGQLLDLVPNHMGVMGADNAWWMDVLENGPASRYALHFDIDWLPLNPELAGKVLVPVLGDHYGDVLTSGDLVLRFEEGSGSLAVYYFEHRFPLAPESYPRVLGGAAAQLEEATLSAQLAGISSAFGRLLGRDASDDTARAEQARDKELLKTQLAQLAARQPAVARAIVARVAELNLPSARDELHALIEAQAWRLAYWRVAGDDINYRRFFDINSLAGLRIEREEVFEATQSFALDLTAAGQVDGLRIDHPDGLYDPARYFRQLQEGYARRAGLVLAERDADGRPARPLYVVAEKIKAEDEEVPEDWAVHGTTGYRFANVANGVLIDTGAAEKFEKAWRNFTGVRDGFQALARAGKRDIMRSALASELTVLSTELLRIARADRGTRDYTFNALQRALGEVAACLPVYRTYIIEAPSAQDERFITWATREAQRNSREADLTIYDFVQQTLLGRAVPGADESLQRRVLHLAIRFQQFSAPVTAKGVEDTAFYRYFPLSALNEVGGEPARFGMTVAEFHEASADRAQRWPHTMLATSTHDNKRSEDVRCRIDVLSEMPATWRLALRRWRSLTRPIRKRLEAVGAPAGAPSSTDEYLLYQTLLGTLPPGGLDETTREPYAERIVRYMQKAAREAKLQTRWTNPDEAYEKALEDFARALLSPRADPRFVDDLQTLARTLAWFGALNSLSLVLLKFASPGVPDLYQGNELMDLSLVDPDNRRPVDYALRARCLDELEALARTDDLPARIAALVPDAARDGRAKLWVVWRMLSLRREHPALFHEGDYCGLPAEGAKASHLVAFARRHGDQWLVSIAARLFSSLAASGEPPLGELWGDTVVRMPEAAEGLRFENVLTGETFVVHGGALRVSAAFAHFPGAALWSKP</sequence>
<dbReference type="PANTHER" id="PTHR32438:SF5">
    <property type="entry name" value="4-ALPHA-GLUCANOTRANSFERASE DPE1, CHLOROPLASTIC_AMYLOPLASTIC"/>
    <property type="match status" value="1"/>
</dbReference>
<evidence type="ECO:0000256" key="3">
    <source>
        <dbReference type="ARBA" id="ARBA00012560"/>
    </source>
</evidence>
<dbReference type="InterPro" id="IPR048458">
    <property type="entry name" value="MalQ_N"/>
</dbReference>
<evidence type="ECO:0000256" key="1">
    <source>
        <dbReference type="ARBA" id="ARBA00000439"/>
    </source>
</evidence>
<evidence type="ECO:0000313" key="12">
    <source>
        <dbReference type="EMBL" id="MDR6539181.1"/>
    </source>
</evidence>
<proteinExistence type="inferred from homology"/>
<comment type="catalytic activity">
    <reaction evidence="1 10">
        <text>Transfers a segment of a (1-&gt;4)-alpha-D-glucan to a new position in an acceptor, which may be glucose or a (1-&gt;4)-alpha-D-glucan.</text>
        <dbReference type="EC" id="2.4.1.25"/>
    </reaction>
</comment>
<dbReference type="InterPro" id="IPR012767">
    <property type="entry name" value="Trehalose_TreY"/>
</dbReference>
<dbReference type="Pfam" id="PF21226">
    <property type="entry name" value="MalQ_N"/>
    <property type="match status" value="1"/>
</dbReference>
<dbReference type="SUPFAM" id="SSF51445">
    <property type="entry name" value="(Trans)glycosidases"/>
    <property type="match status" value="2"/>
</dbReference>
<dbReference type="PANTHER" id="PTHR32438">
    <property type="entry name" value="4-ALPHA-GLUCANOTRANSFERASE DPE1, CHLOROPLASTIC/AMYLOPLASTIC"/>
    <property type="match status" value="1"/>
</dbReference>
<dbReference type="Gene3D" id="3.20.20.80">
    <property type="entry name" value="Glycosidases"/>
    <property type="match status" value="5"/>
</dbReference>
<comment type="caution">
    <text evidence="12">The sequence shown here is derived from an EMBL/GenBank/DDBJ whole genome shotgun (WGS) entry which is preliminary data.</text>
</comment>
<evidence type="ECO:0000259" key="11">
    <source>
        <dbReference type="SMART" id="SM00642"/>
    </source>
</evidence>
<keyword evidence="13" id="KW-1185">Reference proteome</keyword>
<dbReference type="EMBL" id="JAVDRF010000014">
    <property type="protein sequence ID" value="MDR6539181.1"/>
    <property type="molecule type" value="Genomic_DNA"/>
</dbReference>
<accession>A0ABU1NL90</accession>
<evidence type="ECO:0000313" key="13">
    <source>
        <dbReference type="Proteomes" id="UP001184230"/>
    </source>
</evidence>
<reference evidence="12 13" key="1">
    <citation type="submission" date="2023-07" db="EMBL/GenBank/DDBJ databases">
        <title>Sorghum-associated microbial communities from plants grown in Nebraska, USA.</title>
        <authorList>
            <person name="Schachtman D."/>
        </authorList>
    </citation>
    <scope>NUCLEOTIDE SEQUENCE [LARGE SCALE GENOMIC DNA]</scope>
    <source>
        <strain evidence="12 13">DS1781</strain>
    </source>
</reference>
<dbReference type="RefSeq" id="WP_309906658.1">
    <property type="nucleotide sequence ID" value="NZ_JAVDRF010000014.1"/>
</dbReference>
<dbReference type="InterPro" id="IPR006047">
    <property type="entry name" value="GH13_cat_dom"/>
</dbReference>
<dbReference type="InterPro" id="IPR017853">
    <property type="entry name" value="GH"/>
</dbReference>
<dbReference type="NCBIfam" id="TIGR02401">
    <property type="entry name" value="trehalose_TreY"/>
    <property type="match status" value="1"/>
</dbReference>
<protein>
    <recommendedName>
        <fullName evidence="4 10">4-alpha-glucanotransferase</fullName>
        <ecNumber evidence="3 10">2.4.1.25</ecNumber>
    </recommendedName>
    <alternativeName>
        <fullName evidence="8 10">Amylomaltase</fullName>
    </alternativeName>
    <alternativeName>
        <fullName evidence="9 10">Disproportionating enzyme</fullName>
    </alternativeName>
</protein>
<evidence type="ECO:0000256" key="4">
    <source>
        <dbReference type="ARBA" id="ARBA00020295"/>
    </source>
</evidence>
<keyword evidence="5 10" id="KW-0328">Glycosyltransferase</keyword>
<keyword evidence="6 10" id="KW-0808">Transferase</keyword>
<dbReference type="Proteomes" id="UP001184230">
    <property type="component" value="Unassembled WGS sequence"/>
</dbReference>
<gene>
    <name evidence="12" type="ORF">J2739_004977</name>
</gene>
<organism evidence="12 13">
    <name type="scientific">Variovorax soli</name>
    <dbReference type="NCBI Taxonomy" id="376815"/>
    <lineage>
        <taxon>Bacteria</taxon>
        <taxon>Pseudomonadati</taxon>
        <taxon>Pseudomonadota</taxon>
        <taxon>Betaproteobacteria</taxon>
        <taxon>Burkholderiales</taxon>
        <taxon>Comamonadaceae</taxon>
        <taxon>Variovorax</taxon>
    </lineage>
</organism>
<dbReference type="EC" id="2.4.1.25" evidence="3 10"/>
<dbReference type="NCBIfam" id="TIGR00217">
    <property type="entry name" value="malQ"/>
    <property type="match status" value="1"/>
</dbReference>
<evidence type="ECO:0000256" key="6">
    <source>
        <dbReference type="ARBA" id="ARBA00022679"/>
    </source>
</evidence>
<dbReference type="NCBIfam" id="NF011077">
    <property type="entry name" value="PRK14507.1"/>
    <property type="match status" value="1"/>
</dbReference>
<evidence type="ECO:0000256" key="2">
    <source>
        <dbReference type="ARBA" id="ARBA00005684"/>
    </source>
</evidence>
<evidence type="ECO:0000256" key="9">
    <source>
        <dbReference type="ARBA" id="ARBA00031501"/>
    </source>
</evidence>
<keyword evidence="12" id="KW-0413">Isomerase</keyword>
<evidence type="ECO:0000256" key="8">
    <source>
        <dbReference type="ARBA" id="ARBA00031423"/>
    </source>
</evidence>
<dbReference type="InterPro" id="IPR003385">
    <property type="entry name" value="Glyco_hydro_77"/>
</dbReference>
<name>A0ABU1NL90_9BURK</name>
<comment type="similarity">
    <text evidence="2 10">Belongs to the disproportionating enzyme family.</text>
</comment>
<keyword evidence="7 10" id="KW-0119">Carbohydrate metabolism</keyword>
<feature type="domain" description="Glycosyl hydrolase family 13 catalytic" evidence="11">
    <location>
        <begin position="762"/>
        <end position="1555"/>
    </location>
</feature>
<dbReference type="GO" id="GO:0047470">
    <property type="term" value="F:(1,4)-alpha-D-glucan 1-alpha-D-glucosylmutase activity"/>
    <property type="evidence" value="ECO:0007669"/>
    <property type="project" value="UniProtKB-EC"/>
</dbReference>
<evidence type="ECO:0000256" key="5">
    <source>
        <dbReference type="ARBA" id="ARBA00022676"/>
    </source>
</evidence>
<dbReference type="CDD" id="cd11336">
    <property type="entry name" value="AmyAc_MTSase"/>
    <property type="match status" value="1"/>
</dbReference>
<evidence type="ECO:0000256" key="7">
    <source>
        <dbReference type="ARBA" id="ARBA00023277"/>
    </source>
</evidence>
<dbReference type="Pfam" id="PF02446">
    <property type="entry name" value="Glyco_hydro_77"/>
    <property type="match status" value="1"/>
</dbReference>
<dbReference type="SMART" id="SM00642">
    <property type="entry name" value="Aamy"/>
    <property type="match status" value="1"/>
</dbReference>